<dbReference type="Pfam" id="PF00230">
    <property type="entry name" value="MIP"/>
    <property type="match status" value="1"/>
</dbReference>
<organism evidence="8 9">
    <name type="scientific">Uabimicrobium amorphum</name>
    <dbReference type="NCBI Taxonomy" id="2596890"/>
    <lineage>
        <taxon>Bacteria</taxon>
        <taxon>Pseudomonadati</taxon>
        <taxon>Planctomycetota</taxon>
        <taxon>Candidatus Uabimicrobiia</taxon>
        <taxon>Candidatus Uabimicrobiales</taxon>
        <taxon>Candidatus Uabimicrobiaceae</taxon>
        <taxon>Candidatus Uabimicrobium</taxon>
    </lineage>
</organism>
<comment type="similarity">
    <text evidence="6">Belongs to the MIP/aquaporin (TC 1.A.8) family.</text>
</comment>
<keyword evidence="9" id="KW-1185">Reference proteome</keyword>
<dbReference type="GO" id="GO:0015267">
    <property type="term" value="F:channel activity"/>
    <property type="evidence" value="ECO:0007669"/>
    <property type="project" value="InterPro"/>
</dbReference>
<evidence type="ECO:0000313" key="8">
    <source>
        <dbReference type="EMBL" id="BBM84869.1"/>
    </source>
</evidence>
<evidence type="ECO:0000256" key="1">
    <source>
        <dbReference type="ARBA" id="ARBA00004141"/>
    </source>
</evidence>
<feature type="transmembrane region" description="Helical" evidence="7">
    <location>
        <begin position="67"/>
        <end position="88"/>
    </location>
</feature>
<evidence type="ECO:0000256" key="3">
    <source>
        <dbReference type="ARBA" id="ARBA00022692"/>
    </source>
</evidence>
<dbReference type="PRINTS" id="PR00783">
    <property type="entry name" value="MINTRINSICP"/>
</dbReference>
<dbReference type="SUPFAM" id="SSF81338">
    <property type="entry name" value="Aquaporin-like"/>
    <property type="match status" value="1"/>
</dbReference>
<sequence>MRSYAMEFIGTMFLVLAIGLTGDPWAIGAMLTALIYMGAYISGAHYNPAVTIAIWMRSKKLQIKDIVLYILAQVTGAFVAAAICYYMTGKAFVPKPGAEVTVSQAMVAEILFTFLLVTVILNVATTKKLDGNYIYGLAIGLTVTAGALCVGKISGAVFNPAVGLGPIFMDALNNGASWGNLYIYIVGPLAGGILSAVLFRFFNSEEFTS</sequence>
<keyword evidence="2 6" id="KW-0813">Transport</keyword>
<proteinExistence type="inferred from homology"/>
<dbReference type="PROSITE" id="PS00221">
    <property type="entry name" value="MIP"/>
    <property type="match status" value="1"/>
</dbReference>
<feature type="transmembrane region" description="Helical" evidence="7">
    <location>
        <begin position="133"/>
        <end position="161"/>
    </location>
</feature>
<dbReference type="OrthoDB" id="9807293at2"/>
<keyword evidence="3 6" id="KW-0812">Transmembrane</keyword>
<accession>A0A5S9IN15</accession>
<reference evidence="8 9" key="1">
    <citation type="submission" date="2019-08" db="EMBL/GenBank/DDBJ databases">
        <title>Complete genome sequence of Candidatus Uab amorphum.</title>
        <authorList>
            <person name="Shiratori T."/>
            <person name="Suzuki S."/>
            <person name="Kakizawa Y."/>
            <person name="Ishida K."/>
        </authorList>
    </citation>
    <scope>NUCLEOTIDE SEQUENCE [LARGE SCALE GENOMIC DNA]</scope>
    <source>
        <strain evidence="8 9">SRT547</strain>
    </source>
</reference>
<dbReference type="GO" id="GO:0016020">
    <property type="term" value="C:membrane"/>
    <property type="evidence" value="ECO:0007669"/>
    <property type="project" value="UniProtKB-SubCell"/>
</dbReference>
<dbReference type="EMBL" id="AP019860">
    <property type="protein sequence ID" value="BBM84869.1"/>
    <property type="molecule type" value="Genomic_DNA"/>
</dbReference>
<evidence type="ECO:0000256" key="6">
    <source>
        <dbReference type="RuleBase" id="RU000477"/>
    </source>
</evidence>
<keyword evidence="4 7" id="KW-1133">Transmembrane helix</keyword>
<feature type="transmembrane region" description="Helical" evidence="7">
    <location>
        <begin position="100"/>
        <end position="121"/>
    </location>
</feature>
<dbReference type="InterPro" id="IPR000425">
    <property type="entry name" value="MIP"/>
</dbReference>
<evidence type="ECO:0000256" key="4">
    <source>
        <dbReference type="ARBA" id="ARBA00022989"/>
    </source>
</evidence>
<dbReference type="InterPro" id="IPR023271">
    <property type="entry name" value="Aquaporin-like"/>
</dbReference>
<keyword evidence="5 7" id="KW-0472">Membrane</keyword>
<dbReference type="PANTHER" id="PTHR45724">
    <property type="entry name" value="AQUAPORIN NIP2-1"/>
    <property type="match status" value="1"/>
</dbReference>
<feature type="transmembrane region" description="Helical" evidence="7">
    <location>
        <begin position="7"/>
        <end position="27"/>
    </location>
</feature>
<evidence type="ECO:0000256" key="2">
    <source>
        <dbReference type="ARBA" id="ARBA00022448"/>
    </source>
</evidence>
<dbReference type="PANTHER" id="PTHR45724:SF13">
    <property type="entry name" value="AQUAPORIN NIP1-1-RELATED"/>
    <property type="match status" value="1"/>
</dbReference>
<dbReference type="Gene3D" id="1.20.1080.10">
    <property type="entry name" value="Glycerol uptake facilitator protein"/>
    <property type="match status" value="1"/>
</dbReference>
<evidence type="ECO:0000313" key="9">
    <source>
        <dbReference type="Proteomes" id="UP000326354"/>
    </source>
</evidence>
<comment type="subcellular location">
    <subcellularLocation>
        <location evidence="1">Membrane</location>
        <topology evidence="1">Multi-pass membrane protein</topology>
    </subcellularLocation>
</comment>
<dbReference type="Proteomes" id="UP000326354">
    <property type="component" value="Chromosome"/>
</dbReference>
<feature type="transmembrane region" description="Helical" evidence="7">
    <location>
        <begin position="33"/>
        <end position="55"/>
    </location>
</feature>
<evidence type="ECO:0000256" key="5">
    <source>
        <dbReference type="ARBA" id="ARBA00023136"/>
    </source>
</evidence>
<dbReference type="AlphaFoldDB" id="A0A5S9IN15"/>
<dbReference type="KEGG" id="uam:UABAM_03230"/>
<name>A0A5S9IN15_UABAM</name>
<dbReference type="InterPro" id="IPR034294">
    <property type="entry name" value="Aquaporin_transptr"/>
</dbReference>
<gene>
    <name evidence="8" type="ORF">UABAM_03230</name>
</gene>
<feature type="transmembrane region" description="Helical" evidence="7">
    <location>
        <begin position="181"/>
        <end position="202"/>
    </location>
</feature>
<protein>
    <submittedName>
        <fullName evidence="8">Aquaporin</fullName>
    </submittedName>
</protein>
<dbReference type="RefSeq" id="WP_151968998.1">
    <property type="nucleotide sequence ID" value="NZ_AP019860.1"/>
</dbReference>
<evidence type="ECO:0000256" key="7">
    <source>
        <dbReference type="SAM" id="Phobius"/>
    </source>
</evidence>
<dbReference type="InterPro" id="IPR022357">
    <property type="entry name" value="MIP_CS"/>
</dbReference>